<evidence type="ECO:0000256" key="6">
    <source>
        <dbReference type="PIRSR" id="PIRSR000097-3"/>
    </source>
</evidence>
<dbReference type="PIRSF" id="PIRSF000097">
    <property type="entry name" value="AKR"/>
    <property type="match status" value="1"/>
</dbReference>
<dbReference type="Pfam" id="PF00248">
    <property type="entry name" value="Aldo_ket_red"/>
    <property type="match status" value="1"/>
</dbReference>
<evidence type="ECO:0000259" key="7">
    <source>
        <dbReference type="Pfam" id="PF00248"/>
    </source>
</evidence>
<dbReference type="InterPro" id="IPR020471">
    <property type="entry name" value="AKR"/>
</dbReference>
<evidence type="ECO:0000256" key="5">
    <source>
        <dbReference type="PIRSR" id="PIRSR000097-2"/>
    </source>
</evidence>
<keyword evidence="3" id="KW-0560">Oxidoreductase</keyword>
<dbReference type="PRINTS" id="PR00069">
    <property type="entry name" value="ALDKETRDTASE"/>
</dbReference>
<dbReference type="InterPro" id="IPR018170">
    <property type="entry name" value="Aldo/ket_reductase_CS"/>
</dbReference>
<evidence type="ECO:0000313" key="8">
    <source>
        <dbReference type="EMBL" id="MCK6256083.1"/>
    </source>
</evidence>
<dbReference type="PROSITE" id="PS00063">
    <property type="entry name" value="ALDOKETO_REDUCTASE_3"/>
    <property type="match status" value="1"/>
</dbReference>
<dbReference type="PROSITE" id="PS00062">
    <property type="entry name" value="ALDOKETO_REDUCTASE_2"/>
    <property type="match status" value="1"/>
</dbReference>
<feature type="domain" description="NADP-dependent oxidoreductase" evidence="7">
    <location>
        <begin position="20"/>
        <end position="258"/>
    </location>
</feature>
<dbReference type="FunFam" id="3.20.20.100:FF:000015">
    <property type="entry name" value="Oxidoreductase, aldo/keto reductase family"/>
    <property type="match status" value="1"/>
</dbReference>
<evidence type="ECO:0000256" key="3">
    <source>
        <dbReference type="ARBA" id="ARBA00023002"/>
    </source>
</evidence>
<organism evidence="8 9">
    <name type="scientific">Fictibacillus marinisediminis</name>
    <dbReference type="NCBI Taxonomy" id="2878389"/>
    <lineage>
        <taxon>Bacteria</taxon>
        <taxon>Bacillati</taxon>
        <taxon>Bacillota</taxon>
        <taxon>Bacilli</taxon>
        <taxon>Bacillales</taxon>
        <taxon>Fictibacillaceae</taxon>
        <taxon>Fictibacillus</taxon>
    </lineage>
</organism>
<dbReference type="InterPro" id="IPR023210">
    <property type="entry name" value="NADP_OxRdtase_dom"/>
</dbReference>
<name>A0A9X1X8Z1_9BACL</name>
<protein>
    <submittedName>
        <fullName evidence="8">Aldo/keto reductase</fullName>
    </submittedName>
</protein>
<dbReference type="Gene3D" id="3.20.20.100">
    <property type="entry name" value="NADP-dependent oxidoreductase domain"/>
    <property type="match status" value="1"/>
</dbReference>
<reference evidence="8" key="1">
    <citation type="submission" date="2021-09" db="EMBL/GenBank/DDBJ databases">
        <title>Genome analysis of Fictibacillus sp. KIGAM418 isolated from marine sediment.</title>
        <authorList>
            <person name="Seo M.-J."/>
            <person name="Cho E.-S."/>
            <person name="Hwang C.Y."/>
        </authorList>
    </citation>
    <scope>NUCLEOTIDE SEQUENCE</scope>
    <source>
        <strain evidence="8">KIGAM418</strain>
    </source>
</reference>
<keyword evidence="9" id="KW-1185">Reference proteome</keyword>
<evidence type="ECO:0000256" key="2">
    <source>
        <dbReference type="ARBA" id="ARBA00022857"/>
    </source>
</evidence>
<gene>
    <name evidence="8" type="ORF">LCY76_05630</name>
</gene>
<dbReference type="PROSITE" id="PS00798">
    <property type="entry name" value="ALDOKETO_REDUCTASE_1"/>
    <property type="match status" value="1"/>
</dbReference>
<dbReference type="PANTHER" id="PTHR43827:SF3">
    <property type="entry name" value="NADP-DEPENDENT OXIDOREDUCTASE DOMAIN-CONTAINING PROTEIN"/>
    <property type="match status" value="1"/>
</dbReference>
<evidence type="ECO:0000256" key="4">
    <source>
        <dbReference type="PIRSR" id="PIRSR000097-1"/>
    </source>
</evidence>
<evidence type="ECO:0000256" key="1">
    <source>
        <dbReference type="ARBA" id="ARBA00007905"/>
    </source>
</evidence>
<evidence type="ECO:0000313" key="9">
    <source>
        <dbReference type="Proteomes" id="UP001139011"/>
    </source>
</evidence>
<accession>A0A9X1X8Z1</accession>
<feature type="binding site" evidence="5">
    <location>
        <position position="111"/>
    </location>
    <ligand>
        <name>substrate</name>
    </ligand>
</feature>
<keyword evidence="2" id="KW-0521">NADP</keyword>
<sequence>MIHLDEGTVLANGVNMPWVGLGTCKLRHPQAVERAVHAALDAGYRSIDTAAIYQNETEIGNALQKSTVSRELLFITTKLWNASHGYNNTLAAFDESRRKLGVDYIDLYMIHWPIKGQIKETWRALEILYNRGDIRAIGVSNFGVSDLEELIRHCEIKPLVNQVEYHPRLSQKKLMHFCHQNNIQVEAWSPLMQGEILHESLILQIAEKHGKTPAQVVLRWALQNGIPVIPKSATPHRIRENIDIFDFELPIEDMVNIHFLNENRRIGPDSGLYFYD</sequence>
<dbReference type="EMBL" id="JAIWJX010000002">
    <property type="protein sequence ID" value="MCK6256083.1"/>
    <property type="molecule type" value="Genomic_DNA"/>
</dbReference>
<dbReference type="RefSeq" id="WP_248251800.1">
    <property type="nucleotide sequence ID" value="NZ_JAIWJX010000002.1"/>
</dbReference>
<proteinExistence type="inferred from homology"/>
<dbReference type="PANTHER" id="PTHR43827">
    <property type="entry name" value="2,5-DIKETO-D-GLUCONIC ACID REDUCTASE"/>
    <property type="match status" value="1"/>
</dbReference>
<dbReference type="SUPFAM" id="SSF51430">
    <property type="entry name" value="NAD(P)-linked oxidoreductase"/>
    <property type="match status" value="1"/>
</dbReference>
<dbReference type="Proteomes" id="UP001139011">
    <property type="component" value="Unassembled WGS sequence"/>
</dbReference>
<dbReference type="InterPro" id="IPR036812">
    <property type="entry name" value="NAD(P)_OxRdtase_dom_sf"/>
</dbReference>
<feature type="active site" description="Proton donor" evidence="4">
    <location>
        <position position="53"/>
    </location>
</feature>
<dbReference type="GO" id="GO:0016616">
    <property type="term" value="F:oxidoreductase activity, acting on the CH-OH group of donors, NAD or NADP as acceptor"/>
    <property type="evidence" value="ECO:0007669"/>
    <property type="project" value="UniProtKB-ARBA"/>
</dbReference>
<feature type="site" description="Lowers pKa of active site Tyr" evidence="6">
    <location>
        <position position="78"/>
    </location>
</feature>
<dbReference type="AlphaFoldDB" id="A0A9X1X8Z1"/>
<comment type="caution">
    <text evidence="8">The sequence shown here is derived from an EMBL/GenBank/DDBJ whole genome shotgun (WGS) entry which is preliminary data.</text>
</comment>
<comment type="similarity">
    <text evidence="1">Belongs to the aldo/keto reductase family.</text>
</comment>